<reference evidence="2" key="1">
    <citation type="submission" date="2022-06" db="EMBL/GenBank/DDBJ databases">
        <title>Sequencing the genomes of 1000 actinobacteria strains.</title>
        <authorList>
            <person name="Klenk H.-P."/>
        </authorList>
    </citation>
    <scope>NUCLEOTIDE SEQUENCE</scope>
    <source>
        <strain evidence="2">DSM 46694</strain>
    </source>
</reference>
<feature type="region of interest" description="Disordered" evidence="1">
    <location>
        <begin position="47"/>
        <end position="89"/>
    </location>
</feature>
<organism evidence="2 3">
    <name type="scientific">Nonomuraea thailandensis</name>
    <dbReference type="NCBI Taxonomy" id="1188745"/>
    <lineage>
        <taxon>Bacteria</taxon>
        <taxon>Bacillati</taxon>
        <taxon>Actinomycetota</taxon>
        <taxon>Actinomycetes</taxon>
        <taxon>Streptosporangiales</taxon>
        <taxon>Streptosporangiaceae</taxon>
        <taxon>Nonomuraea</taxon>
    </lineage>
</organism>
<dbReference type="AlphaFoldDB" id="A0A9X2GGL8"/>
<comment type="caution">
    <text evidence="2">The sequence shown here is derived from an EMBL/GenBank/DDBJ whole genome shotgun (WGS) entry which is preliminary data.</text>
</comment>
<evidence type="ECO:0000313" key="2">
    <source>
        <dbReference type="EMBL" id="MCP2358217.1"/>
    </source>
</evidence>
<evidence type="ECO:0000256" key="1">
    <source>
        <dbReference type="SAM" id="MobiDB-lite"/>
    </source>
</evidence>
<gene>
    <name evidence="2" type="ORF">HD597_005237</name>
</gene>
<name>A0A9X2GGL8_9ACTN</name>
<proteinExistence type="predicted"/>
<protein>
    <submittedName>
        <fullName evidence="2">Uncharacterized protein</fullName>
    </submittedName>
</protein>
<dbReference type="EMBL" id="JAMZEB010000002">
    <property type="protein sequence ID" value="MCP2358217.1"/>
    <property type="molecule type" value="Genomic_DNA"/>
</dbReference>
<dbReference type="Proteomes" id="UP001139648">
    <property type="component" value="Unassembled WGS sequence"/>
</dbReference>
<accession>A0A9X2GGL8</accession>
<sequence>MEFSVEERQEQRGREIDRIAELLETGRLMEAREAVAAFNRQTGHTYEPSDLAASWESQDPEELARDAAGPERLKASDLTVQGQSDGVQG</sequence>
<evidence type="ECO:0000313" key="3">
    <source>
        <dbReference type="Proteomes" id="UP001139648"/>
    </source>
</evidence>
<feature type="compositionally biased region" description="Polar residues" evidence="1">
    <location>
        <begin position="78"/>
        <end position="89"/>
    </location>
</feature>
<dbReference type="RefSeq" id="WP_253745308.1">
    <property type="nucleotide sequence ID" value="NZ_BAABKA010000065.1"/>
</dbReference>
<feature type="compositionally biased region" description="Basic and acidic residues" evidence="1">
    <location>
        <begin position="62"/>
        <end position="75"/>
    </location>
</feature>
<keyword evidence="3" id="KW-1185">Reference proteome</keyword>